<feature type="region of interest" description="Disordered" evidence="5">
    <location>
        <begin position="337"/>
        <end position="382"/>
    </location>
</feature>
<keyword evidence="9" id="KW-1185">Reference proteome</keyword>
<evidence type="ECO:0000313" key="9">
    <source>
        <dbReference type="Proteomes" id="UP000000689"/>
    </source>
</evidence>
<evidence type="ECO:0000256" key="6">
    <source>
        <dbReference type="SAM" id="SignalP"/>
    </source>
</evidence>
<proteinExistence type="predicted"/>
<comment type="subcellular location">
    <subcellularLocation>
        <location evidence="1">Secreted</location>
    </subcellularLocation>
</comment>
<dbReference type="RefSeq" id="XP_003670611.1">
    <property type="nucleotide sequence ID" value="XM_003670563.1"/>
</dbReference>
<evidence type="ECO:0000256" key="4">
    <source>
        <dbReference type="ARBA" id="ARBA00023180"/>
    </source>
</evidence>
<keyword evidence="4" id="KW-0325">Glycoprotein</keyword>
<dbReference type="Pfam" id="PF11765">
    <property type="entry name" value="Hyphal_reg_CWP"/>
    <property type="match status" value="1"/>
</dbReference>
<dbReference type="GeneID" id="11497155"/>
<dbReference type="EMBL" id="HE580272">
    <property type="protein sequence ID" value="CCD25368.1"/>
    <property type="molecule type" value="Genomic_DNA"/>
</dbReference>
<dbReference type="KEGG" id="ndi:NDAI_0F00490"/>
<dbReference type="GO" id="GO:0005576">
    <property type="term" value="C:extracellular region"/>
    <property type="evidence" value="ECO:0007669"/>
    <property type="project" value="UniProtKB-SubCell"/>
</dbReference>
<evidence type="ECO:0000256" key="3">
    <source>
        <dbReference type="ARBA" id="ARBA00022729"/>
    </source>
</evidence>
<sequence>MNIYSVFSYIILLTLCQAIEISHDVLQTGSITYNEPVTIDADKSLKITSGTNVNFMDSLDVDGNLCVSSNYINVTGAITNSHNIYLYNPGTYSKTSGTNISAKSILNEKEGLLTVQNSVYQANELFGASDSFINEGIINIETFFPNMSIYGPGSGIENTGTIALSGGNITLSSSVTGGGCIAFLGGITTFYLDSTKEIDQTFWLQEGREFYVIRGSYTKPLVFRGFNKGSSIRYQGSTKTKIQNWNYNPANGSMVINISSSGASSDIINIDFGPGYNASLFTVGINSVSITGSDGMMQRYVTVKYNGETPETTLPSECRLPSSMDYGQCSVLHLSSSSSLPPPSSSLSSSSSSSIKATQVSSSQESTQASLNEHETSSRCSITNTKTEFETTIYTTHREYVTGTNSVPITLYSKVVTYFVAANHTQTLSSS</sequence>
<dbReference type="GO" id="GO:0009277">
    <property type="term" value="C:fungal-type cell wall"/>
    <property type="evidence" value="ECO:0007669"/>
    <property type="project" value="UniProtKB-ARBA"/>
</dbReference>
<keyword evidence="3 6" id="KW-0732">Signal</keyword>
<feature type="signal peptide" evidence="6">
    <location>
        <begin position="1"/>
        <end position="18"/>
    </location>
</feature>
<feature type="compositionally biased region" description="Polar residues" evidence="5">
    <location>
        <begin position="355"/>
        <end position="371"/>
    </location>
</feature>
<evidence type="ECO:0000259" key="7">
    <source>
        <dbReference type="Pfam" id="PF11765"/>
    </source>
</evidence>
<dbReference type="HOGENOM" id="CLU_649056_0_0_1"/>
<dbReference type="InterPro" id="IPR021031">
    <property type="entry name" value="Hyphal-reg_cell_wall_N"/>
</dbReference>
<feature type="chain" id="PRO_5003410879" description="Hyphally-regulated cell wall protein N-terminal domain-containing protein" evidence="6">
    <location>
        <begin position="19"/>
        <end position="431"/>
    </location>
</feature>
<evidence type="ECO:0000256" key="2">
    <source>
        <dbReference type="ARBA" id="ARBA00022525"/>
    </source>
</evidence>
<dbReference type="AlphaFoldDB" id="G0WC57"/>
<gene>
    <name evidence="8" type="primary">NDAI0F00490</name>
    <name evidence="8" type="ordered locus">NDAI_0F00490</name>
</gene>
<accession>G0WC57</accession>
<protein>
    <recommendedName>
        <fullName evidence="7">Hyphally-regulated cell wall protein N-terminal domain-containing protein</fullName>
    </recommendedName>
</protein>
<keyword evidence="2" id="KW-0964">Secreted</keyword>
<evidence type="ECO:0000256" key="5">
    <source>
        <dbReference type="SAM" id="MobiDB-lite"/>
    </source>
</evidence>
<reference evidence="8 9" key="1">
    <citation type="journal article" date="2011" name="Proc. Natl. Acad. Sci. U.S.A.">
        <title>Evolutionary erosion of yeast sex chromosomes by mating-type switching accidents.</title>
        <authorList>
            <person name="Gordon J.L."/>
            <person name="Armisen D."/>
            <person name="Proux-Wera E."/>
            <person name="Oheigeartaigh S.S."/>
            <person name="Byrne K.P."/>
            <person name="Wolfe K.H."/>
        </authorList>
    </citation>
    <scope>NUCLEOTIDE SEQUENCE [LARGE SCALE GENOMIC DNA]</scope>
    <source>
        <strain evidence="9">ATCC 10597 / BCRC 20456 / CBS 421 / NBRC 0211 / NRRL Y-12639</strain>
    </source>
</reference>
<evidence type="ECO:0000256" key="1">
    <source>
        <dbReference type="ARBA" id="ARBA00004613"/>
    </source>
</evidence>
<feature type="compositionally biased region" description="Low complexity" evidence="5">
    <location>
        <begin position="337"/>
        <end position="354"/>
    </location>
</feature>
<dbReference type="Proteomes" id="UP000000689">
    <property type="component" value="Chromosome 6"/>
</dbReference>
<feature type="domain" description="Hyphally-regulated cell wall protein N-terminal" evidence="7">
    <location>
        <begin position="11"/>
        <end position="319"/>
    </location>
</feature>
<evidence type="ECO:0000313" key="8">
    <source>
        <dbReference type="EMBL" id="CCD25368.1"/>
    </source>
</evidence>
<organism evidence="8 9">
    <name type="scientific">Naumovozyma dairenensis (strain ATCC 10597 / BCRC 20456 / CBS 421 / NBRC 0211 / NRRL Y-12639)</name>
    <name type="common">Saccharomyces dairenensis</name>
    <dbReference type="NCBI Taxonomy" id="1071378"/>
    <lineage>
        <taxon>Eukaryota</taxon>
        <taxon>Fungi</taxon>
        <taxon>Dikarya</taxon>
        <taxon>Ascomycota</taxon>
        <taxon>Saccharomycotina</taxon>
        <taxon>Saccharomycetes</taxon>
        <taxon>Saccharomycetales</taxon>
        <taxon>Saccharomycetaceae</taxon>
        <taxon>Naumovozyma</taxon>
    </lineage>
</organism>
<name>G0WC57_NAUDC</name>